<dbReference type="EMBL" id="CP096255">
    <property type="protein sequence ID" value="UPT88428.1"/>
    <property type="molecule type" value="Genomic_DNA"/>
</dbReference>
<sequence>MALHKKAKTTKSKARKAKATKAKVGKSNVKRAKAKKVKRAAGPAAAPPAKRDAKVLLEHLDLLHSLNEGDIKTIRDCCTATLEYRNLFRTESVDATLTRIASEYCYTKSGASSNVSIWKDNIKVEVTTQADAEARGIRPCG</sequence>
<protein>
    <submittedName>
        <fullName evidence="2">Uncharacterized protein</fullName>
    </submittedName>
</protein>
<evidence type="ECO:0000313" key="2">
    <source>
        <dbReference type="EMBL" id="UPT88428.1"/>
    </source>
</evidence>
<dbReference type="Proteomes" id="UP000551709">
    <property type="component" value="Chromosome"/>
</dbReference>
<evidence type="ECO:0000313" key="3">
    <source>
        <dbReference type="Proteomes" id="UP000551709"/>
    </source>
</evidence>
<proteinExistence type="predicted"/>
<evidence type="ECO:0000256" key="1">
    <source>
        <dbReference type="SAM" id="MobiDB-lite"/>
    </source>
</evidence>
<feature type="region of interest" description="Disordered" evidence="1">
    <location>
        <begin position="1"/>
        <end position="49"/>
    </location>
</feature>
<name>A0A8T5VNF5_9BRAD</name>
<reference evidence="2" key="1">
    <citation type="journal article" date="2017" name="Syst. Appl. Microbiol.">
        <title>Soybeans inoculated with root zone soils of Canadian native legumes harbour diverse and novel Bradyrhizobium spp. that possess agricultural potential.</title>
        <authorList>
            <person name="Bromfield E.S.P."/>
            <person name="Cloutier S."/>
            <person name="Tambong J.T."/>
            <person name="Tran Thi T.V."/>
        </authorList>
    </citation>
    <scope>NUCLEOTIDE SEQUENCE</scope>
    <source>
        <strain evidence="2">1S5</strain>
    </source>
</reference>
<feature type="compositionally biased region" description="Basic residues" evidence="1">
    <location>
        <begin position="1"/>
        <end position="39"/>
    </location>
</feature>
<gene>
    <name evidence="2" type="ORF">HAP41_0000004655</name>
</gene>
<accession>A0A8T5VNF5</accession>
<reference evidence="2" key="2">
    <citation type="submission" date="2022-04" db="EMBL/GenBank/DDBJ databases">
        <authorList>
            <person name="Bromfield E.S.P."/>
            <person name="Cloutier S."/>
        </authorList>
    </citation>
    <scope>NUCLEOTIDE SEQUENCE</scope>
    <source>
        <strain evidence="2">1S5</strain>
    </source>
</reference>
<organism evidence="2 3">
    <name type="scientific">Bradyrhizobium barranii subsp. apii</name>
    <dbReference type="NCBI Taxonomy" id="2819348"/>
    <lineage>
        <taxon>Bacteria</taxon>
        <taxon>Pseudomonadati</taxon>
        <taxon>Pseudomonadota</taxon>
        <taxon>Alphaproteobacteria</taxon>
        <taxon>Hyphomicrobiales</taxon>
        <taxon>Nitrobacteraceae</taxon>
        <taxon>Bradyrhizobium</taxon>
        <taxon>Bradyrhizobium barranii</taxon>
    </lineage>
</organism>
<dbReference type="RefSeq" id="WP_166104887.1">
    <property type="nucleotide sequence ID" value="NZ_CP096255.1"/>
</dbReference>
<dbReference type="AlphaFoldDB" id="A0A8T5VNF5"/>